<organism evidence="2 3">
    <name type="scientific">Mycobacterium phage Eidsmoe</name>
    <dbReference type="NCBI Taxonomy" id="1821221"/>
    <lineage>
        <taxon>Viruses</taxon>
        <taxon>Duplodnaviria</taxon>
        <taxon>Heunggongvirae</taxon>
        <taxon>Uroviricota</taxon>
        <taxon>Caudoviricetes</taxon>
        <taxon>Fromanvirus</taxon>
        <taxon>Fromanvirus alma</taxon>
    </lineage>
</organism>
<dbReference type="EMBL" id="KU716094">
    <property type="protein sequence ID" value="AMS00892.1"/>
    <property type="molecule type" value="Genomic_DNA"/>
</dbReference>
<evidence type="ECO:0000313" key="2">
    <source>
        <dbReference type="EMBL" id="AMS00892.1"/>
    </source>
</evidence>
<evidence type="ECO:0000259" key="1">
    <source>
        <dbReference type="Pfam" id="PF23794"/>
    </source>
</evidence>
<dbReference type="Pfam" id="PF23794">
    <property type="entry name" value="Phage_Gp84"/>
    <property type="match status" value="1"/>
</dbReference>
<name>A0A142K500_9CAUD</name>
<protein>
    <recommendedName>
        <fullName evidence="1">Gp84-like domain-containing protein</fullName>
    </recommendedName>
</protein>
<dbReference type="Proteomes" id="UP000222749">
    <property type="component" value="Segment"/>
</dbReference>
<sequence>MTTAYGDTYLAELRRQRAEILSDEQHASCRLCQEELAEIDKAIAERSNPTLPDVKLWVLESRSASRPTDEPARVYASHPQALRDHLTGMTKRSGVAEVVDTGDMSGRIDSLGMAIMTWTIREA</sequence>
<reference evidence="3" key="1">
    <citation type="submission" date="2016-02" db="EMBL/GenBank/DDBJ databases">
        <authorList>
            <person name="Wen L."/>
            <person name="He K."/>
            <person name="Yang H."/>
        </authorList>
    </citation>
    <scope>NUCLEOTIDE SEQUENCE [LARGE SCALE GENOMIC DNA]</scope>
</reference>
<dbReference type="InterPro" id="IPR056577">
    <property type="entry name" value="Phage_Gp84"/>
</dbReference>
<evidence type="ECO:0000313" key="3">
    <source>
        <dbReference type="Proteomes" id="UP000222749"/>
    </source>
</evidence>
<proteinExistence type="predicted"/>
<accession>A0A142K500</accession>
<gene>
    <name evidence="2" type="ORF">PBI_EIDSMOE_92</name>
</gene>
<feature type="domain" description="Gp84-like" evidence="1">
    <location>
        <begin position="69"/>
        <end position="122"/>
    </location>
</feature>